<sequence>MHQKPDFEAIVVGAGFGGIYMCKKLVDQGMSVKVIEAAPDVGGTWYWNRYPGALSDTRSFLYRYSWDLEDLRHYPWNREYLKQPDILAYLRHVVKRHSLRQYMEFNTEMRAASFHPEHNWWTVTLKSGRELTSRYLITAIGVLSKTNFPEIADMSSFKGEIYHTGHWPSSYDFTDKRVGIIGNGSTGVQLLTALADQPIKHLLSFQRTPQYVVPAGDTDVSPEARQNLDNRWETIWGQVKDSTFGFGFAESARPAFSVSAEERERVFEEAWTSGGGFNFMFGTFCDISYNEEANKAVAEFIRRKIRDKMHDPVKAEKLMPYGWYARRPLCDTGYYEKFNRPNVDIVDIKTNPIMGMTKGIRTADGAEYALDVVIFATGFEAVDGSYKRISIQGASGEILRDRWSEEPTSYLGVSVPGFPNMFSVLGPNSPFTNQPPLIEVQVEFISDLISRARQVASPQQGTKGLRIEAEPSALARWVQKCDELSAPSLFRRTESWIFGANVAGKKPSVLFYFGGLANYREALQDIIQGGYKGFCIV</sequence>
<reference evidence="5" key="1">
    <citation type="journal article" date="2019" name="Beilstein J. Org. Chem.">
        <title>Nanangenines: drimane sesquiterpenoids as the dominant metabolite cohort of a novel Australian fungus, Aspergillus nanangensis.</title>
        <authorList>
            <person name="Lacey H.J."/>
            <person name="Gilchrist C.L.M."/>
            <person name="Crombie A."/>
            <person name="Kalaitzis J.A."/>
            <person name="Vuong D."/>
            <person name="Rutledge P.J."/>
            <person name="Turner P."/>
            <person name="Pitt J.I."/>
            <person name="Lacey E."/>
            <person name="Chooi Y.H."/>
            <person name="Piggott A.M."/>
        </authorList>
    </citation>
    <scope>NUCLEOTIDE SEQUENCE</scope>
    <source>
        <strain evidence="5">MST-FP2251</strain>
    </source>
</reference>
<keyword evidence="4" id="KW-0560">Oxidoreductase</keyword>
<evidence type="ECO:0000313" key="5">
    <source>
        <dbReference type="EMBL" id="KAF9886110.1"/>
    </source>
</evidence>
<dbReference type="SUPFAM" id="SSF51905">
    <property type="entry name" value="FAD/NAD(P)-binding domain"/>
    <property type="match status" value="2"/>
</dbReference>
<keyword evidence="2" id="KW-0274">FAD</keyword>
<dbReference type="Gene3D" id="3.50.50.60">
    <property type="entry name" value="FAD/NAD(P)-binding domain"/>
    <property type="match status" value="2"/>
</dbReference>
<dbReference type="PANTHER" id="PTHR43098:SF5">
    <property type="entry name" value="DUAL-FUNCTIONAL MONOOXYGENASE_METHYLTRANSFERASE PSOF"/>
    <property type="match status" value="1"/>
</dbReference>
<organism evidence="5 6">
    <name type="scientific">Aspergillus nanangensis</name>
    <dbReference type="NCBI Taxonomy" id="2582783"/>
    <lineage>
        <taxon>Eukaryota</taxon>
        <taxon>Fungi</taxon>
        <taxon>Dikarya</taxon>
        <taxon>Ascomycota</taxon>
        <taxon>Pezizomycotina</taxon>
        <taxon>Eurotiomycetes</taxon>
        <taxon>Eurotiomycetidae</taxon>
        <taxon>Eurotiales</taxon>
        <taxon>Aspergillaceae</taxon>
        <taxon>Aspergillus</taxon>
        <taxon>Aspergillus subgen. Circumdati</taxon>
    </lineage>
</organism>
<gene>
    <name evidence="5" type="ORF">FE257_012045</name>
</gene>
<evidence type="ECO:0000256" key="1">
    <source>
        <dbReference type="ARBA" id="ARBA00022630"/>
    </source>
</evidence>
<dbReference type="Proteomes" id="UP001194746">
    <property type="component" value="Unassembled WGS sequence"/>
</dbReference>
<dbReference type="InterPro" id="IPR036188">
    <property type="entry name" value="FAD/NAD-bd_sf"/>
</dbReference>
<dbReference type="GO" id="GO:0050660">
    <property type="term" value="F:flavin adenine dinucleotide binding"/>
    <property type="evidence" value="ECO:0007669"/>
    <property type="project" value="InterPro"/>
</dbReference>
<name>A0AAD4CGN0_ASPNN</name>
<dbReference type="EMBL" id="VCAU01000083">
    <property type="protein sequence ID" value="KAF9886110.1"/>
    <property type="molecule type" value="Genomic_DNA"/>
</dbReference>
<accession>A0AAD4CGN0</accession>
<dbReference type="InterPro" id="IPR020946">
    <property type="entry name" value="Flavin_mOase-like"/>
</dbReference>
<dbReference type="PANTHER" id="PTHR43098">
    <property type="entry name" value="L-ORNITHINE N(5)-MONOOXYGENASE-RELATED"/>
    <property type="match status" value="1"/>
</dbReference>
<proteinExistence type="predicted"/>
<evidence type="ECO:0000256" key="3">
    <source>
        <dbReference type="ARBA" id="ARBA00022857"/>
    </source>
</evidence>
<keyword evidence="1" id="KW-0285">Flavoprotein</keyword>
<evidence type="ECO:0000256" key="4">
    <source>
        <dbReference type="ARBA" id="ARBA00023002"/>
    </source>
</evidence>
<reference evidence="5" key="2">
    <citation type="submission" date="2020-02" db="EMBL/GenBank/DDBJ databases">
        <authorList>
            <person name="Gilchrist C.L.M."/>
            <person name="Chooi Y.-H."/>
        </authorList>
    </citation>
    <scope>NUCLEOTIDE SEQUENCE</scope>
    <source>
        <strain evidence="5">MST-FP2251</strain>
    </source>
</reference>
<comment type="caution">
    <text evidence="5">The sequence shown here is derived from an EMBL/GenBank/DDBJ whole genome shotgun (WGS) entry which is preliminary data.</text>
</comment>
<dbReference type="GO" id="GO:0004499">
    <property type="term" value="F:N,N-dimethylaniline monooxygenase activity"/>
    <property type="evidence" value="ECO:0007669"/>
    <property type="project" value="InterPro"/>
</dbReference>
<evidence type="ECO:0008006" key="7">
    <source>
        <dbReference type="Google" id="ProtNLM"/>
    </source>
</evidence>
<evidence type="ECO:0000256" key="2">
    <source>
        <dbReference type="ARBA" id="ARBA00022827"/>
    </source>
</evidence>
<keyword evidence="6" id="KW-1185">Reference proteome</keyword>
<dbReference type="InterPro" id="IPR050775">
    <property type="entry name" value="FAD-binding_Monooxygenases"/>
</dbReference>
<dbReference type="Pfam" id="PF00743">
    <property type="entry name" value="FMO-like"/>
    <property type="match status" value="1"/>
</dbReference>
<dbReference type="AlphaFoldDB" id="A0AAD4CGN0"/>
<evidence type="ECO:0000313" key="6">
    <source>
        <dbReference type="Proteomes" id="UP001194746"/>
    </source>
</evidence>
<protein>
    <recommendedName>
        <fullName evidence="7">Cyclohexanone monooxygenase</fullName>
    </recommendedName>
</protein>
<dbReference type="GO" id="GO:0050661">
    <property type="term" value="F:NADP binding"/>
    <property type="evidence" value="ECO:0007669"/>
    <property type="project" value="InterPro"/>
</dbReference>
<keyword evidence="3" id="KW-0521">NADP</keyword>